<evidence type="ECO:0000313" key="2">
    <source>
        <dbReference type="Proteomes" id="UP000422251"/>
    </source>
</evidence>
<organism evidence="1 2">
    <name type="scientific">Mycobacterium phage Blinn1</name>
    <dbReference type="NCBI Taxonomy" id="2656562"/>
    <lineage>
        <taxon>Viruses</taxon>
        <taxon>Duplodnaviria</taxon>
        <taxon>Heunggongvirae</taxon>
        <taxon>Uroviricota</taxon>
        <taxon>Caudoviricetes</taxon>
        <taxon>Gladiatorvirus</taxon>
        <taxon>Gladiatorvirus blinn1</taxon>
    </lineage>
</organism>
<name>A0A649VSB5_9CAUD</name>
<sequence>MDCEYCGQPGHDWSVHPEARADVRAWEAESHRMEFPFGDFYQEV</sequence>
<proteinExistence type="predicted"/>
<dbReference type="EMBL" id="MN586039">
    <property type="protein sequence ID" value="QGJ94859.1"/>
    <property type="molecule type" value="Genomic_DNA"/>
</dbReference>
<evidence type="ECO:0000313" key="1">
    <source>
        <dbReference type="EMBL" id="QGJ94859.1"/>
    </source>
</evidence>
<dbReference type="KEGG" id="vg:64869010"/>
<dbReference type="GeneID" id="64869010"/>
<keyword evidence="2" id="KW-1185">Reference proteome</keyword>
<gene>
    <name evidence="1" type="primary">99</name>
    <name evidence="1" type="ORF">SEA_BLINN1_99</name>
</gene>
<protein>
    <submittedName>
        <fullName evidence="1">Uncharacterized protein</fullName>
    </submittedName>
</protein>
<dbReference type="RefSeq" id="YP_010061135.1">
    <property type="nucleotide sequence ID" value="NC_054779.1"/>
</dbReference>
<dbReference type="Proteomes" id="UP000422251">
    <property type="component" value="Segment"/>
</dbReference>
<reference evidence="1 2" key="1">
    <citation type="submission" date="2019-10" db="EMBL/GenBank/DDBJ databases">
        <authorList>
            <person name="Riley H.L."/>
            <person name="Garlena R.A."/>
            <person name="Russell D.A."/>
            <person name="Pope W.H."/>
            <person name="Jacobs-Sera D."/>
            <person name="Hatfull G.F."/>
        </authorList>
    </citation>
    <scope>NUCLEOTIDE SEQUENCE [LARGE SCALE GENOMIC DNA]</scope>
</reference>
<accession>A0A649VSB5</accession>